<dbReference type="eggNOG" id="COG1807">
    <property type="taxonomic scope" value="Bacteria"/>
</dbReference>
<proteinExistence type="predicted"/>
<keyword evidence="5 8" id="KW-0812">Transmembrane</keyword>
<dbReference type="RefSeq" id="WP_015248295.1">
    <property type="nucleotide sequence ID" value="NC_019892.1"/>
</dbReference>
<evidence type="ECO:0000256" key="7">
    <source>
        <dbReference type="ARBA" id="ARBA00023136"/>
    </source>
</evidence>
<evidence type="ECO:0000256" key="5">
    <source>
        <dbReference type="ARBA" id="ARBA00022692"/>
    </source>
</evidence>
<feature type="transmembrane region" description="Helical" evidence="8">
    <location>
        <begin position="60"/>
        <end position="87"/>
    </location>
</feature>
<evidence type="ECO:0000256" key="4">
    <source>
        <dbReference type="ARBA" id="ARBA00022679"/>
    </source>
</evidence>
<accession>L0DIG8</accession>
<evidence type="ECO:0000256" key="6">
    <source>
        <dbReference type="ARBA" id="ARBA00022989"/>
    </source>
</evidence>
<dbReference type="AlphaFoldDB" id="L0DIG8"/>
<dbReference type="Proteomes" id="UP000010798">
    <property type="component" value="Chromosome"/>
</dbReference>
<dbReference type="HOGENOM" id="CLU_016165_1_0_0"/>
<evidence type="ECO:0000256" key="1">
    <source>
        <dbReference type="ARBA" id="ARBA00004651"/>
    </source>
</evidence>
<feature type="transmembrane region" description="Helical" evidence="8">
    <location>
        <begin position="283"/>
        <end position="300"/>
    </location>
</feature>
<evidence type="ECO:0000313" key="11">
    <source>
        <dbReference type="Proteomes" id="UP000010798"/>
    </source>
</evidence>
<evidence type="ECO:0000259" key="9">
    <source>
        <dbReference type="Pfam" id="PF13231"/>
    </source>
</evidence>
<keyword evidence="2" id="KW-1003">Cell membrane</keyword>
<dbReference type="InterPro" id="IPR038731">
    <property type="entry name" value="RgtA/B/C-like"/>
</dbReference>
<comment type="subcellular location">
    <subcellularLocation>
        <location evidence="1">Cell membrane</location>
        <topology evidence="1">Multi-pass membrane protein</topology>
    </subcellularLocation>
</comment>
<dbReference type="OrthoDB" id="9811222at2"/>
<feature type="transmembrane region" description="Helical" evidence="8">
    <location>
        <begin position="193"/>
        <end position="213"/>
    </location>
</feature>
<dbReference type="GO" id="GO:0005886">
    <property type="term" value="C:plasma membrane"/>
    <property type="evidence" value="ECO:0007669"/>
    <property type="project" value="UniProtKB-SubCell"/>
</dbReference>
<keyword evidence="6 8" id="KW-1133">Transmembrane helix</keyword>
<keyword evidence="3" id="KW-0328">Glycosyltransferase</keyword>
<feature type="transmembrane region" description="Helical" evidence="8">
    <location>
        <begin position="238"/>
        <end position="262"/>
    </location>
</feature>
<gene>
    <name evidence="10" type="ordered locus">Sinac_5035</name>
</gene>
<feature type="transmembrane region" description="Helical" evidence="8">
    <location>
        <begin position="334"/>
        <end position="352"/>
    </location>
</feature>
<dbReference type="Pfam" id="PF13231">
    <property type="entry name" value="PMT_2"/>
    <property type="match status" value="1"/>
</dbReference>
<dbReference type="InterPro" id="IPR050297">
    <property type="entry name" value="LipidA_mod_glycosyltrf_83"/>
</dbReference>
<evidence type="ECO:0000256" key="8">
    <source>
        <dbReference type="SAM" id="Phobius"/>
    </source>
</evidence>
<dbReference type="EMBL" id="CP003364">
    <property type="protein sequence ID" value="AGA29189.1"/>
    <property type="molecule type" value="Genomic_DNA"/>
</dbReference>
<feature type="transmembrane region" description="Helical" evidence="8">
    <location>
        <begin position="156"/>
        <end position="181"/>
    </location>
</feature>
<dbReference type="KEGG" id="saci:Sinac_5035"/>
<dbReference type="PANTHER" id="PTHR33908:SF11">
    <property type="entry name" value="MEMBRANE PROTEIN"/>
    <property type="match status" value="1"/>
</dbReference>
<organism evidence="10 11">
    <name type="scientific">Singulisphaera acidiphila (strain ATCC BAA-1392 / DSM 18658 / VKM B-2454 / MOB10)</name>
    <dbReference type="NCBI Taxonomy" id="886293"/>
    <lineage>
        <taxon>Bacteria</taxon>
        <taxon>Pseudomonadati</taxon>
        <taxon>Planctomycetota</taxon>
        <taxon>Planctomycetia</taxon>
        <taxon>Isosphaerales</taxon>
        <taxon>Isosphaeraceae</taxon>
        <taxon>Singulisphaera</taxon>
    </lineage>
</organism>
<sequence>MTSRLALWLLIVVSASLRLAWAASLELGNDEAYHYLFATHHDWSYFDHPPMLALVERLGIVLSGGVVSAFHLRLGFILLFAGSTWLMARLTERFYGPRAGLLAAFALNVTAYHSVAVGTFVLPDGPLLFFWLLTLDRLAVAIDSGGRLRPWFEVGVAWGAAMLSKYHAVFLPMGTVLYFVLEPKARFWLRRSGPYVAIAIGLALFSPVIWWNATHGWASFAFQGGRALGGLRFRPETLAAALLGQALYLFPWIWVALVLILVRKGRQFYSEVGSPSESEWADRFLLCQAIVPLSVFMAVACTRSVLPHWTLVAFLSLFPMLGRKWADEPVHLTRRVVGFSALLLVAGTVVLVQTRTGVFQQGGEGTLGLLKVSRDPTLDLYGWDAVGRELERRGLLDRPNTFLFTSNWYYSGHIAFATRKHSTPVACYSAGDARSFSFWSKPDDWLGQDGILISMNGRSIEPDCFDRYFSRIEQIGEFEVKRSGAPIRKIRLFHCVRQNAPFPFNKPRPPSSVRTMAQRLTGGSVLPLMR</sequence>
<keyword evidence="4 10" id="KW-0808">Transferase</keyword>
<feature type="domain" description="Glycosyltransferase RgtA/B/C/D-like" evidence="9">
    <location>
        <begin position="47"/>
        <end position="211"/>
    </location>
</feature>
<reference evidence="10 11" key="1">
    <citation type="submission" date="2012-02" db="EMBL/GenBank/DDBJ databases">
        <title>Complete sequence of chromosome of Singulisphaera acidiphila DSM 18658.</title>
        <authorList>
            <consortium name="US DOE Joint Genome Institute (JGI-PGF)"/>
            <person name="Lucas S."/>
            <person name="Copeland A."/>
            <person name="Lapidus A."/>
            <person name="Glavina del Rio T."/>
            <person name="Dalin E."/>
            <person name="Tice H."/>
            <person name="Bruce D."/>
            <person name="Goodwin L."/>
            <person name="Pitluck S."/>
            <person name="Peters L."/>
            <person name="Ovchinnikova G."/>
            <person name="Chertkov O."/>
            <person name="Kyrpides N."/>
            <person name="Mavromatis K."/>
            <person name="Ivanova N."/>
            <person name="Brettin T."/>
            <person name="Detter J.C."/>
            <person name="Han C."/>
            <person name="Larimer F."/>
            <person name="Land M."/>
            <person name="Hauser L."/>
            <person name="Markowitz V."/>
            <person name="Cheng J.-F."/>
            <person name="Hugenholtz P."/>
            <person name="Woyke T."/>
            <person name="Wu D."/>
            <person name="Tindall B."/>
            <person name="Pomrenke H."/>
            <person name="Brambilla E."/>
            <person name="Klenk H.-P."/>
            <person name="Eisen J.A."/>
        </authorList>
    </citation>
    <scope>NUCLEOTIDE SEQUENCE [LARGE SCALE GENOMIC DNA]</scope>
    <source>
        <strain evidence="11">ATCC BAA-1392 / DSM 18658 / VKM B-2454 / MOB10</strain>
    </source>
</reference>
<keyword evidence="7 8" id="KW-0472">Membrane</keyword>
<name>L0DIG8_SINAD</name>
<evidence type="ECO:0000256" key="3">
    <source>
        <dbReference type="ARBA" id="ARBA00022676"/>
    </source>
</evidence>
<dbReference type="GO" id="GO:0016763">
    <property type="term" value="F:pentosyltransferase activity"/>
    <property type="evidence" value="ECO:0007669"/>
    <property type="project" value="TreeGrafter"/>
</dbReference>
<dbReference type="PANTHER" id="PTHR33908">
    <property type="entry name" value="MANNOSYLTRANSFERASE YKCB-RELATED"/>
    <property type="match status" value="1"/>
</dbReference>
<evidence type="ECO:0000256" key="2">
    <source>
        <dbReference type="ARBA" id="ARBA00022475"/>
    </source>
</evidence>
<protein>
    <submittedName>
        <fullName evidence="10">PMT family glycosyltransferase, 4-amino-4-deoxy-L-arabinose transferase</fullName>
    </submittedName>
</protein>
<feature type="transmembrane region" description="Helical" evidence="8">
    <location>
        <begin position="99"/>
        <end position="122"/>
    </location>
</feature>
<evidence type="ECO:0000313" key="10">
    <source>
        <dbReference type="EMBL" id="AGA29189.1"/>
    </source>
</evidence>
<dbReference type="STRING" id="886293.Sinac_5035"/>
<dbReference type="GO" id="GO:0009103">
    <property type="term" value="P:lipopolysaccharide biosynthetic process"/>
    <property type="evidence" value="ECO:0007669"/>
    <property type="project" value="UniProtKB-ARBA"/>
</dbReference>
<keyword evidence="11" id="KW-1185">Reference proteome</keyword>